<proteinExistence type="predicted"/>
<feature type="non-terminal residue" evidence="1">
    <location>
        <position position="1"/>
    </location>
</feature>
<reference evidence="2" key="1">
    <citation type="submission" date="2017-09" db="EMBL/GenBank/DDBJ databases">
        <title>Depth-based differentiation of microbial function through sediment-hosted aquifers and enrichment of novel symbionts in the deep terrestrial subsurface.</title>
        <authorList>
            <person name="Probst A.J."/>
            <person name="Ladd B."/>
            <person name="Jarett J.K."/>
            <person name="Geller-Mcgrath D.E."/>
            <person name="Sieber C.M.K."/>
            <person name="Emerson J.B."/>
            <person name="Anantharaman K."/>
            <person name="Thomas B.C."/>
            <person name="Malmstrom R."/>
            <person name="Stieglmeier M."/>
            <person name="Klingl A."/>
            <person name="Woyke T."/>
            <person name="Ryan C.M."/>
            <person name="Banfield J.F."/>
        </authorList>
    </citation>
    <scope>NUCLEOTIDE SEQUENCE [LARGE SCALE GENOMIC DNA]</scope>
</reference>
<comment type="caution">
    <text evidence="1">The sequence shown here is derived from an EMBL/GenBank/DDBJ whole genome shotgun (WGS) entry which is preliminary data.</text>
</comment>
<dbReference type="EMBL" id="PFBZ01000042">
    <property type="protein sequence ID" value="PIT86824.1"/>
    <property type="molecule type" value="Genomic_DNA"/>
</dbReference>
<protein>
    <submittedName>
        <fullName evidence="1">Uncharacterized protein</fullName>
    </submittedName>
</protein>
<evidence type="ECO:0000313" key="2">
    <source>
        <dbReference type="Proteomes" id="UP000229362"/>
    </source>
</evidence>
<sequence>AGVVCNCFDLIYKDQNLDMIVENIRKFQNECKEYLEQISCETCEARPDSAHVVCGFQNKCFIKSN</sequence>
<evidence type="ECO:0000313" key="1">
    <source>
        <dbReference type="EMBL" id="PIT86824.1"/>
    </source>
</evidence>
<gene>
    <name evidence="1" type="ORF">COU33_01020</name>
</gene>
<dbReference type="Proteomes" id="UP000229362">
    <property type="component" value="Unassembled WGS sequence"/>
</dbReference>
<name>A0A2M6W1Z3_9BACT</name>
<accession>A0A2M6W1Z3</accession>
<organism evidence="1 2">
    <name type="scientific">Candidatus Magasanikbacteria bacterium CG10_big_fil_rev_8_21_14_0_10_43_6</name>
    <dbReference type="NCBI Taxonomy" id="1974650"/>
    <lineage>
        <taxon>Bacteria</taxon>
        <taxon>Candidatus Magasanikiibacteriota</taxon>
    </lineage>
</organism>
<dbReference type="AlphaFoldDB" id="A0A2M6W1Z3"/>